<comment type="cofactor">
    <cofactor evidence="1 8">
        <name>heme</name>
        <dbReference type="ChEBI" id="CHEBI:30413"/>
    </cofactor>
</comment>
<dbReference type="Gene3D" id="1.10.630.10">
    <property type="entry name" value="Cytochrome P450"/>
    <property type="match status" value="1"/>
</dbReference>
<keyword evidence="3 8" id="KW-0349">Heme</keyword>
<evidence type="ECO:0000256" key="8">
    <source>
        <dbReference type="PIRSR" id="PIRSR602401-1"/>
    </source>
</evidence>
<proteinExistence type="inferred from homology"/>
<dbReference type="CDD" id="cd11072">
    <property type="entry name" value="CYP71-like"/>
    <property type="match status" value="1"/>
</dbReference>
<dbReference type="OrthoDB" id="1470350at2759"/>
<dbReference type="PRINTS" id="PR00463">
    <property type="entry name" value="EP450I"/>
</dbReference>
<evidence type="ECO:0000313" key="10">
    <source>
        <dbReference type="EMBL" id="PKA49002.1"/>
    </source>
</evidence>
<evidence type="ECO:0000256" key="7">
    <source>
        <dbReference type="ARBA" id="ARBA00023033"/>
    </source>
</evidence>
<evidence type="ECO:0000256" key="9">
    <source>
        <dbReference type="RuleBase" id="RU000461"/>
    </source>
</evidence>
<evidence type="ECO:0000256" key="6">
    <source>
        <dbReference type="ARBA" id="ARBA00023004"/>
    </source>
</evidence>
<evidence type="ECO:0000256" key="2">
    <source>
        <dbReference type="ARBA" id="ARBA00010617"/>
    </source>
</evidence>
<comment type="similarity">
    <text evidence="2 9">Belongs to the cytochrome P450 family.</text>
</comment>
<dbReference type="Proteomes" id="UP000236161">
    <property type="component" value="Unassembled WGS sequence"/>
</dbReference>
<evidence type="ECO:0000256" key="5">
    <source>
        <dbReference type="ARBA" id="ARBA00023002"/>
    </source>
</evidence>
<dbReference type="InterPro" id="IPR001128">
    <property type="entry name" value="Cyt_P450"/>
</dbReference>
<evidence type="ECO:0000256" key="1">
    <source>
        <dbReference type="ARBA" id="ARBA00001971"/>
    </source>
</evidence>
<dbReference type="InterPro" id="IPR017972">
    <property type="entry name" value="Cyt_P450_CS"/>
</dbReference>
<dbReference type="STRING" id="1088818.A0A2I0A0E1"/>
<reference evidence="10 11" key="1">
    <citation type="journal article" date="2017" name="Nature">
        <title>The Apostasia genome and the evolution of orchids.</title>
        <authorList>
            <person name="Zhang G.Q."/>
            <person name="Liu K.W."/>
            <person name="Li Z."/>
            <person name="Lohaus R."/>
            <person name="Hsiao Y.Y."/>
            <person name="Niu S.C."/>
            <person name="Wang J.Y."/>
            <person name="Lin Y.C."/>
            <person name="Xu Q."/>
            <person name="Chen L.J."/>
            <person name="Yoshida K."/>
            <person name="Fujiwara S."/>
            <person name="Wang Z.W."/>
            <person name="Zhang Y.Q."/>
            <person name="Mitsuda N."/>
            <person name="Wang M."/>
            <person name="Liu G.H."/>
            <person name="Pecoraro L."/>
            <person name="Huang H.X."/>
            <person name="Xiao X.J."/>
            <person name="Lin M."/>
            <person name="Wu X.Y."/>
            <person name="Wu W.L."/>
            <person name="Chen Y.Y."/>
            <person name="Chang S.B."/>
            <person name="Sakamoto S."/>
            <person name="Ohme-Takagi M."/>
            <person name="Yagi M."/>
            <person name="Zeng S.J."/>
            <person name="Shen C.Y."/>
            <person name="Yeh C.M."/>
            <person name="Luo Y.B."/>
            <person name="Tsai W.C."/>
            <person name="Van de Peer Y."/>
            <person name="Liu Z.J."/>
        </authorList>
    </citation>
    <scope>NUCLEOTIDE SEQUENCE [LARGE SCALE GENOMIC DNA]</scope>
    <source>
        <strain evidence="11">cv. Shenzhen</strain>
        <tissue evidence="10">Stem</tissue>
    </source>
</reference>
<keyword evidence="7 9" id="KW-0503">Monooxygenase</keyword>
<keyword evidence="11" id="KW-1185">Reference proteome</keyword>
<dbReference type="FunFam" id="1.10.630.10:FF:000126">
    <property type="entry name" value="Predicted protein"/>
    <property type="match status" value="1"/>
</dbReference>
<sequence>MLLHLGSIKTLVISSADLAEDFLKTHDLSFANRPQVKASRIILYDGKDLAFAPYGEYWKQVRKICVIHLLSSKKVKSMAPIREEELALLMKRIASAASENGKVSITNLLNSFTVGLACRAVLGFSIERVGLTYEMIRKNSSFLAEISVEDYCPRLRWIDRMIGLEGKLKRHFKCWDDLLERVIREKLSSFGEEDESKDVAFIDVLLKGTDTLLTREHIKATLEVIIAASAETTFVVLDWTMIELVRHPEVMRKLQDEIRGVIIEEERAITEEHLSRMVYLKAVIKEILRLHPPAPLLLPRESVEDCRILQGRHEVPKGTRVLINVWAIGRDPENWEMPEEFRPERFLNGDIDYKGSHFQFIPFGAGRRICPGIHFAVATIDVALANLLCFFDWRLPDGVRAEDLNMNEDDGIGAPRKQQLELLPIPAQIPR</sequence>
<keyword evidence="5 9" id="KW-0560">Oxidoreductase</keyword>
<dbReference type="PRINTS" id="PR00385">
    <property type="entry name" value="P450"/>
</dbReference>
<dbReference type="EMBL" id="KZ452042">
    <property type="protein sequence ID" value="PKA49002.1"/>
    <property type="molecule type" value="Genomic_DNA"/>
</dbReference>
<dbReference type="SUPFAM" id="SSF48264">
    <property type="entry name" value="Cytochrome P450"/>
    <property type="match status" value="1"/>
</dbReference>
<dbReference type="GO" id="GO:0004497">
    <property type="term" value="F:monooxygenase activity"/>
    <property type="evidence" value="ECO:0007669"/>
    <property type="project" value="UniProtKB-KW"/>
</dbReference>
<evidence type="ECO:0000313" key="11">
    <source>
        <dbReference type="Proteomes" id="UP000236161"/>
    </source>
</evidence>
<keyword evidence="4 8" id="KW-0479">Metal-binding</keyword>
<dbReference type="PANTHER" id="PTHR47955">
    <property type="entry name" value="CYTOCHROME P450 FAMILY 71 PROTEIN"/>
    <property type="match status" value="1"/>
</dbReference>
<dbReference type="AlphaFoldDB" id="A0A2I0A0E1"/>
<gene>
    <name evidence="10" type="primary">CYP71A1</name>
    <name evidence="10" type="ORF">AXF42_Ash019540</name>
</gene>
<dbReference type="GO" id="GO:0020037">
    <property type="term" value="F:heme binding"/>
    <property type="evidence" value="ECO:0007669"/>
    <property type="project" value="InterPro"/>
</dbReference>
<dbReference type="GO" id="GO:0016705">
    <property type="term" value="F:oxidoreductase activity, acting on paired donors, with incorporation or reduction of molecular oxygen"/>
    <property type="evidence" value="ECO:0007669"/>
    <property type="project" value="InterPro"/>
</dbReference>
<dbReference type="Pfam" id="PF00067">
    <property type="entry name" value="p450"/>
    <property type="match status" value="1"/>
</dbReference>
<evidence type="ECO:0000256" key="4">
    <source>
        <dbReference type="ARBA" id="ARBA00022723"/>
    </source>
</evidence>
<organism evidence="10 11">
    <name type="scientific">Apostasia shenzhenica</name>
    <dbReference type="NCBI Taxonomy" id="1088818"/>
    <lineage>
        <taxon>Eukaryota</taxon>
        <taxon>Viridiplantae</taxon>
        <taxon>Streptophyta</taxon>
        <taxon>Embryophyta</taxon>
        <taxon>Tracheophyta</taxon>
        <taxon>Spermatophyta</taxon>
        <taxon>Magnoliopsida</taxon>
        <taxon>Liliopsida</taxon>
        <taxon>Asparagales</taxon>
        <taxon>Orchidaceae</taxon>
        <taxon>Apostasioideae</taxon>
        <taxon>Apostasia</taxon>
    </lineage>
</organism>
<evidence type="ECO:0000256" key="3">
    <source>
        <dbReference type="ARBA" id="ARBA00022617"/>
    </source>
</evidence>
<dbReference type="InterPro" id="IPR002401">
    <property type="entry name" value="Cyt_P450_E_grp-I"/>
</dbReference>
<dbReference type="PROSITE" id="PS00086">
    <property type="entry name" value="CYTOCHROME_P450"/>
    <property type="match status" value="1"/>
</dbReference>
<keyword evidence="6 8" id="KW-0408">Iron</keyword>
<protein>
    <submittedName>
        <fullName evidence="10">Cytochrome P450 71A1</fullName>
    </submittedName>
</protein>
<name>A0A2I0A0E1_9ASPA</name>
<dbReference type="GO" id="GO:0005506">
    <property type="term" value="F:iron ion binding"/>
    <property type="evidence" value="ECO:0007669"/>
    <property type="project" value="InterPro"/>
</dbReference>
<accession>A0A2I0A0E1</accession>
<dbReference type="InterPro" id="IPR036396">
    <property type="entry name" value="Cyt_P450_sf"/>
</dbReference>
<feature type="binding site" description="axial binding residue" evidence="8">
    <location>
        <position position="370"/>
    </location>
    <ligand>
        <name>heme</name>
        <dbReference type="ChEBI" id="CHEBI:30413"/>
    </ligand>
    <ligandPart>
        <name>Fe</name>
        <dbReference type="ChEBI" id="CHEBI:18248"/>
    </ligandPart>
</feature>
<dbReference type="PANTHER" id="PTHR47955:SF14">
    <property type="entry name" value="OS01G0543600 PROTEIN"/>
    <property type="match status" value="1"/>
</dbReference>